<gene>
    <name evidence="1" type="ORF">LY90DRAFT_703128</name>
</gene>
<reference evidence="1 2" key="1">
    <citation type="submission" date="2016-08" db="EMBL/GenBank/DDBJ databases">
        <title>A Parts List for Fungal Cellulosomes Revealed by Comparative Genomics.</title>
        <authorList>
            <consortium name="DOE Joint Genome Institute"/>
            <person name="Haitjema C.H."/>
            <person name="Gilmore S.P."/>
            <person name="Henske J.K."/>
            <person name="Solomon K.V."/>
            <person name="De Groot R."/>
            <person name="Kuo A."/>
            <person name="Mondo S.J."/>
            <person name="Salamov A.A."/>
            <person name="Labutti K."/>
            <person name="Zhao Z."/>
            <person name="Chiniquy J."/>
            <person name="Barry K."/>
            <person name="Brewer H.M."/>
            <person name="Purvine S.O."/>
            <person name="Wright A.T."/>
            <person name="Boxma B."/>
            <person name="Van Alen T."/>
            <person name="Hackstein J.H."/>
            <person name="Baker S.E."/>
            <person name="Grigoriev I.V."/>
            <person name="O'Malley M.A."/>
        </authorList>
    </citation>
    <scope>NUCLEOTIDE SEQUENCE [LARGE SCALE GENOMIC DNA]</scope>
    <source>
        <strain evidence="1 2">G1</strain>
    </source>
</reference>
<proteinExistence type="predicted"/>
<evidence type="ECO:0000313" key="1">
    <source>
        <dbReference type="EMBL" id="ORY48789.1"/>
    </source>
</evidence>
<evidence type="ECO:0008006" key="3">
    <source>
        <dbReference type="Google" id="ProtNLM"/>
    </source>
</evidence>
<comment type="caution">
    <text evidence="1">The sequence shown here is derived from an EMBL/GenBank/DDBJ whole genome shotgun (WGS) entry which is preliminary data.</text>
</comment>
<dbReference type="AlphaFoldDB" id="A0A1Y2CP15"/>
<evidence type="ECO:0000313" key="2">
    <source>
        <dbReference type="Proteomes" id="UP000193920"/>
    </source>
</evidence>
<dbReference type="InterPro" id="IPR036514">
    <property type="entry name" value="SGNH_hydro_sf"/>
</dbReference>
<accession>A0A1Y2CP15</accession>
<dbReference type="EMBL" id="MCOG01000101">
    <property type="protein sequence ID" value="ORY48789.1"/>
    <property type="molecule type" value="Genomic_DNA"/>
</dbReference>
<dbReference type="SUPFAM" id="SSF52266">
    <property type="entry name" value="SGNH hydrolase"/>
    <property type="match status" value="1"/>
</dbReference>
<sequence length="84" mass="9372">MENLVVFGDSFSSTGTNFDTMKYSGNNISGGKNWPLQLLDLHNMTLWNFSVGGAVVNHMIVPRNGYKSSFITEYNKFSTINLVC</sequence>
<name>A0A1Y2CP15_9FUNG</name>
<protein>
    <recommendedName>
        <fullName evidence="3">SGNH hydrolase-type esterase domain-containing protein</fullName>
    </recommendedName>
</protein>
<dbReference type="Proteomes" id="UP000193920">
    <property type="component" value="Unassembled WGS sequence"/>
</dbReference>
<keyword evidence="2" id="KW-1185">Reference proteome</keyword>
<dbReference type="OrthoDB" id="1600564at2759"/>
<organism evidence="1 2">
    <name type="scientific">Neocallimastix californiae</name>
    <dbReference type="NCBI Taxonomy" id="1754190"/>
    <lineage>
        <taxon>Eukaryota</taxon>
        <taxon>Fungi</taxon>
        <taxon>Fungi incertae sedis</taxon>
        <taxon>Chytridiomycota</taxon>
        <taxon>Chytridiomycota incertae sedis</taxon>
        <taxon>Neocallimastigomycetes</taxon>
        <taxon>Neocallimastigales</taxon>
        <taxon>Neocallimastigaceae</taxon>
        <taxon>Neocallimastix</taxon>
    </lineage>
</organism>
<dbReference type="Gene3D" id="3.40.50.1110">
    <property type="entry name" value="SGNH hydrolase"/>
    <property type="match status" value="1"/>
</dbReference>